<evidence type="ECO:0000256" key="2">
    <source>
        <dbReference type="SAM" id="SignalP"/>
    </source>
</evidence>
<dbReference type="AlphaFoldDB" id="A0A318U7A1"/>
<name>A0A318U7A1_9BACT</name>
<gene>
    <name evidence="3" type="ORF">BCF88_1203</name>
</gene>
<evidence type="ECO:0000313" key="4">
    <source>
        <dbReference type="Proteomes" id="UP000247715"/>
    </source>
</evidence>
<sequence length="579" mass="67248">MYYMKRVKKNILFLMGLIGMISPLTILSAKCENRNDEAKNTNENENNSSNRDDTSQDSNNDKNEIIPNPSPNPSPIPVPDHSNNDKDNQNSNPNPNPQPQPQLKPNNQWSEESKEVEGLSFDKYSELANFYRLTNELTVEEAISKIINKEENGIKISNIKIIAFDESKGTLSISIGIEEKDFKVSNKEINISGFKKIEIFDENSISIFIDNEKLFEQNKKIVDIENKDLESYIKIIGISSLGNKINIIGQIKKHPKNYFVDHENKIKFSNSKKEGINFELNINYDRKVNNNVEKISKKIKVINKKIQNKDWDNKKILDHLIDNYITIKNDIDFNRYPSFFLNSLRNTKKVADNFLNNEKEDYFNKNDGLRIEFANEDLNIDDQLGELDITFSLKIKEDNGVETYSKTKKIKIQGFKKLTIDYLNNYFNLRIDTVSESGKKFAANIKKYYLKNKTLDFNYVIRHLNKSESNKKTLLSLIDTFDNLNTTELKIFKNSIIKLDANSKDIEEVIRNGTQINFLNSEDSDNFEIENLAVNFKSLKIDDNRNNMVWLNYDLEISLNPRSEHQKNIIIPKSTFFIF</sequence>
<dbReference type="EMBL" id="QKLP01000020">
    <property type="protein sequence ID" value="PYF41932.1"/>
    <property type="molecule type" value="Genomic_DNA"/>
</dbReference>
<organism evidence="3 4">
    <name type="scientific">Metamycoplasma alkalescens</name>
    <dbReference type="NCBI Taxonomy" id="45363"/>
    <lineage>
        <taxon>Bacteria</taxon>
        <taxon>Bacillati</taxon>
        <taxon>Mycoplasmatota</taxon>
        <taxon>Mycoplasmoidales</taxon>
        <taxon>Metamycoplasmataceae</taxon>
        <taxon>Metamycoplasma</taxon>
    </lineage>
</organism>
<accession>A0A318U7A1</accession>
<feature type="compositionally biased region" description="Pro residues" evidence="1">
    <location>
        <begin position="68"/>
        <end position="78"/>
    </location>
</feature>
<keyword evidence="2" id="KW-0732">Signal</keyword>
<dbReference type="Proteomes" id="UP000247715">
    <property type="component" value="Unassembled WGS sequence"/>
</dbReference>
<proteinExistence type="predicted"/>
<evidence type="ECO:0008006" key="5">
    <source>
        <dbReference type="Google" id="ProtNLM"/>
    </source>
</evidence>
<feature type="signal peptide" evidence="2">
    <location>
        <begin position="1"/>
        <end position="29"/>
    </location>
</feature>
<comment type="caution">
    <text evidence="3">The sequence shown here is derived from an EMBL/GenBank/DDBJ whole genome shotgun (WGS) entry which is preliminary data.</text>
</comment>
<evidence type="ECO:0000313" key="3">
    <source>
        <dbReference type="EMBL" id="PYF41932.1"/>
    </source>
</evidence>
<feature type="compositionally biased region" description="Basic and acidic residues" evidence="1">
    <location>
        <begin position="50"/>
        <end position="64"/>
    </location>
</feature>
<feature type="region of interest" description="Disordered" evidence="1">
    <location>
        <begin position="37"/>
        <end position="115"/>
    </location>
</feature>
<evidence type="ECO:0000256" key="1">
    <source>
        <dbReference type="SAM" id="MobiDB-lite"/>
    </source>
</evidence>
<reference evidence="3 4" key="1">
    <citation type="submission" date="2018-06" db="EMBL/GenBank/DDBJ databases">
        <title>Genomic Encyclopedia of Archaeal and Bacterial Type Strains, Phase II (KMG-II): from individual species to whole genera.</title>
        <authorList>
            <person name="Goeker M."/>
        </authorList>
    </citation>
    <scope>NUCLEOTIDE SEQUENCE [LARGE SCALE GENOMIC DNA]</scope>
    <source>
        <strain evidence="3 4">ATCC 29103</strain>
    </source>
</reference>
<protein>
    <recommendedName>
        <fullName evidence="5">Lipoprotein-associated protein</fullName>
    </recommendedName>
</protein>
<feature type="chain" id="PRO_5016399692" description="Lipoprotein-associated protein" evidence="2">
    <location>
        <begin position="30"/>
        <end position="579"/>
    </location>
</feature>